<name>A0A9K3PS14_9STRA</name>
<feature type="repeat" description="WD" evidence="6">
    <location>
        <begin position="273"/>
        <end position="315"/>
    </location>
</feature>
<dbReference type="PROSITE" id="PS00018">
    <property type="entry name" value="EF_HAND_1"/>
    <property type="match status" value="1"/>
</dbReference>
<dbReference type="SMART" id="SM00320">
    <property type="entry name" value="WD40"/>
    <property type="match status" value="6"/>
</dbReference>
<evidence type="ECO:0000256" key="2">
    <source>
        <dbReference type="ARBA" id="ARBA00022574"/>
    </source>
</evidence>
<dbReference type="PROSITE" id="PS50082">
    <property type="entry name" value="WD_REPEATS_2"/>
    <property type="match status" value="5"/>
</dbReference>
<dbReference type="GO" id="GO:0006325">
    <property type="term" value="P:chromatin organization"/>
    <property type="evidence" value="ECO:0007669"/>
    <property type="project" value="UniProtKB-KW"/>
</dbReference>
<dbReference type="OrthoDB" id="427795at2759"/>
<dbReference type="Proteomes" id="UP000693970">
    <property type="component" value="Unassembled WGS sequence"/>
</dbReference>
<feature type="compositionally biased region" description="Acidic residues" evidence="7">
    <location>
        <begin position="460"/>
        <end position="484"/>
    </location>
</feature>
<feature type="domain" description="Histone-binding protein RBBP4-like N-terminal" evidence="8">
    <location>
        <begin position="28"/>
        <end position="91"/>
    </location>
</feature>
<dbReference type="PROSITE" id="PS50294">
    <property type="entry name" value="WD_REPEATS_REGION"/>
    <property type="match status" value="3"/>
</dbReference>
<dbReference type="Pfam" id="PF00400">
    <property type="entry name" value="WD40"/>
    <property type="match status" value="2"/>
</dbReference>
<evidence type="ECO:0000256" key="1">
    <source>
        <dbReference type="ARBA" id="ARBA00004123"/>
    </source>
</evidence>
<dbReference type="InterPro" id="IPR019775">
    <property type="entry name" value="WD40_repeat_CS"/>
</dbReference>
<comment type="caution">
    <text evidence="10">The sequence shown here is derived from an EMBL/GenBank/DDBJ whole genome shotgun (WGS) entry which is preliminary data.</text>
</comment>
<evidence type="ECO:0000256" key="3">
    <source>
        <dbReference type="ARBA" id="ARBA00022737"/>
    </source>
</evidence>
<feature type="repeat" description="WD" evidence="6">
    <location>
        <begin position="320"/>
        <end position="356"/>
    </location>
</feature>
<feature type="repeat" description="WD" evidence="6">
    <location>
        <begin position="220"/>
        <end position="256"/>
    </location>
</feature>
<accession>A0A9K3PS14</accession>
<dbReference type="PROSITE" id="PS00678">
    <property type="entry name" value="WD_REPEATS_1"/>
    <property type="match status" value="3"/>
</dbReference>
<keyword evidence="11" id="KW-1185">Reference proteome</keyword>
<dbReference type="InterPro" id="IPR050459">
    <property type="entry name" value="WD_repeat_RBAP46/RBAP48/MSI1"/>
</dbReference>
<dbReference type="PANTHER" id="PTHR22850">
    <property type="entry name" value="WD40 REPEAT FAMILY"/>
    <property type="match status" value="1"/>
</dbReference>
<comment type="subcellular location">
    <subcellularLocation>
        <location evidence="1">Nucleus</location>
    </subcellularLocation>
</comment>
<feature type="region of interest" description="Disordered" evidence="7">
    <location>
        <begin position="458"/>
        <end position="484"/>
    </location>
</feature>
<reference evidence="10" key="2">
    <citation type="submission" date="2021-04" db="EMBL/GenBank/DDBJ databases">
        <authorList>
            <person name="Podell S."/>
        </authorList>
    </citation>
    <scope>NUCLEOTIDE SEQUENCE</scope>
    <source>
        <strain evidence="10">Hildebrandi</strain>
    </source>
</reference>
<dbReference type="GO" id="GO:0005634">
    <property type="term" value="C:nucleus"/>
    <property type="evidence" value="ECO:0007669"/>
    <property type="project" value="UniProtKB-SubCell"/>
</dbReference>
<dbReference type="Pfam" id="PF23609">
    <property type="entry name" value="Beta-prop_EIPR1"/>
    <property type="match status" value="1"/>
</dbReference>
<dbReference type="AlphaFoldDB" id="A0A9K3PS14"/>
<keyword evidence="3" id="KW-0677">Repeat</keyword>
<feature type="repeat" description="WD" evidence="6">
    <location>
        <begin position="421"/>
        <end position="454"/>
    </location>
</feature>
<evidence type="ECO:0000259" key="8">
    <source>
        <dbReference type="Pfam" id="PF12265"/>
    </source>
</evidence>
<dbReference type="EMBL" id="JAGRRH010000015">
    <property type="protein sequence ID" value="KAG7357296.1"/>
    <property type="molecule type" value="Genomic_DNA"/>
</dbReference>
<gene>
    <name evidence="10" type="ORF">IV203_001984</name>
</gene>
<dbReference type="InterPro" id="IPR001680">
    <property type="entry name" value="WD40_rpt"/>
</dbReference>
<sequence>MTGTDAAATGASQNEIADVLQERLIDSEYKIWKKNTPYLYDIVMTHSLEWPSLTCQWLPISKSVGTNASELSLLLGTHTNDGEPNYLMVASTIVATNDPVVPPVESKENSHSDNTSSSVAPAAAAAPPQVQYDEDRQEVGGFGHATTATGSSSSSGSVIGKVDYKMKIQHEGEVNRARYMPQNHFMIATRGPSPEVFVFDRSKHPSKPEAGSVFSPQIVCCGHSKEGYGLAWSKLKEGYLLSGSEDTTVCLWDVNSNPAAGGSGNQVQPLSIFKGHTAVVEDIDWHAKDCNLIASVSDDRTIRLWDVRNGTTKGHEHIVENAHDGDINGVSFNPVMEMTFATASADKTVAIWDMRNLKQRVHTLEGHTDEVYMVDWAPFNESILGSCSADRRVAIWDLSRTGQEQSEEDAEDGPPELLFLHGGHTAKVSDFSWNEQHPWVVASVSEDNVLQVWQCAEEIYAGEDDEEDDGDQDADGLLGEDELE</sequence>
<dbReference type="InterPro" id="IPR018247">
    <property type="entry name" value="EF_Hand_1_Ca_BS"/>
</dbReference>
<evidence type="ECO:0000256" key="7">
    <source>
        <dbReference type="SAM" id="MobiDB-lite"/>
    </source>
</evidence>
<keyword evidence="2 6" id="KW-0853">WD repeat</keyword>
<keyword evidence="4" id="KW-0156">Chromatin regulator</keyword>
<feature type="domain" description="EIPR1-like beta-propeller" evidence="9">
    <location>
        <begin position="285"/>
        <end position="396"/>
    </location>
</feature>
<evidence type="ECO:0000259" key="9">
    <source>
        <dbReference type="Pfam" id="PF23609"/>
    </source>
</evidence>
<feature type="repeat" description="WD" evidence="6">
    <location>
        <begin position="364"/>
        <end position="406"/>
    </location>
</feature>
<evidence type="ECO:0000313" key="10">
    <source>
        <dbReference type="EMBL" id="KAG7357296.1"/>
    </source>
</evidence>
<proteinExistence type="predicted"/>
<protein>
    <submittedName>
        <fullName evidence="10">Chromatin assembly factor subunit C</fullName>
    </submittedName>
</protein>
<dbReference type="Pfam" id="PF12265">
    <property type="entry name" value="CAF1C_H4-bd"/>
    <property type="match status" value="1"/>
</dbReference>
<dbReference type="InterPro" id="IPR059104">
    <property type="entry name" value="Beta-prop_EIPR1-like"/>
</dbReference>
<organism evidence="10 11">
    <name type="scientific">Nitzschia inconspicua</name>
    <dbReference type="NCBI Taxonomy" id="303405"/>
    <lineage>
        <taxon>Eukaryota</taxon>
        <taxon>Sar</taxon>
        <taxon>Stramenopiles</taxon>
        <taxon>Ochrophyta</taxon>
        <taxon>Bacillariophyta</taxon>
        <taxon>Bacillariophyceae</taxon>
        <taxon>Bacillariophycidae</taxon>
        <taxon>Bacillariales</taxon>
        <taxon>Bacillariaceae</taxon>
        <taxon>Nitzschia</taxon>
    </lineage>
</organism>
<reference evidence="10" key="1">
    <citation type="journal article" date="2021" name="Sci. Rep.">
        <title>Diploid genomic architecture of Nitzschia inconspicua, an elite biomass production diatom.</title>
        <authorList>
            <person name="Oliver A."/>
            <person name="Podell S."/>
            <person name="Pinowska A."/>
            <person name="Traller J.C."/>
            <person name="Smith S.R."/>
            <person name="McClure R."/>
            <person name="Beliaev A."/>
            <person name="Bohutskyi P."/>
            <person name="Hill E.A."/>
            <person name="Rabines A."/>
            <person name="Zheng H."/>
            <person name="Allen L.Z."/>
            <person name="Kuo A."/>
            <person name="Grigoriev I.V."/>
            <person name="Allen A.E."/>
            <person name="Hazlebeck D."/>
            <person name="Allen E.E."/>
        </authorList>
    </citation>
    <scope>NUCLEOTIDE SEQUENCE</scope>
    <source>
        <strain evidence="10">Hildebrandi</strain>
    </source>
</reference>
<evidence type="ECO:0000256" key="6">
    <source>
        <dbReference type="PROSITE-ProRule" id="PRU00221"/>
    </source>
</evidence>
<evidence type="ECO:0000313" key="11">
    <source>
        <dbReference type="Proteomes" id="UP000693970"/>
    </source>
</evidence>
<feature type="region of interest" description="Disordered" evidence="7">
    <location>
        <begin position="99"/>
        <end position="134"/>
    </location>
</feature>
<dbReference type="InterPro" id="IPR022052">
    <property type="entry name" value="Histone-bd_RBBP4-like_N"/>
</dbReference>
<evidence type="ECO:0000256" key="5">
    <source>
        <dbReference type="ARBA" id="ARBA00023242"/>
    </source>
</evidence>
<keyword evidence="5" id="KW-0539">Nucleus</keyword>
<evidence type="ECO:0000256" key="4">
    <source>
        <dbReference type="ARBA" id="ARBA00022853"/>
    </source>
</evidence>